<keyword evidence="1" id="KW-0812">Transmembrane</keyword>
<reference evidence="4" key="1">
    <citation type="submission" date="2016-01" db="EMBL/GenBank/DDBJ databases">
        <title>Draft genome of Chromobacterium sp. F49.</title>
        <authorList>
            <person name="Hong K.W."/>
        </authorList>
    </citation>
    <scope>NUCLEOTIDE SEQUENCE [LARGE SCALE GENOMIC DNA]</scope>
    <source>
        <strain evidence="4">CN10</strain>
    </source>
</reference>
<organism evidence="3 4">
    <name type="scientific">Crenobacter luteus</name>
    <dbReference type="NCBI Taxonomy" id="1452487"/>
    <lineage>
        <taxon>Bacteria</taxon>
        <taxon>Pseudomonadati</taxon>
        <taxon>Pseudomonadota</taxon>
        <taxon>Betaproteobacteria</taxon>
        <taxon>Neisseriales</taxon>
        <taxon>Neisseriaceae</taxon>
        <taxon>Crenobacter</taxon>
    </lineage>
</organism>
<comment type="caution">
    <text evidence="3">The sequence shown here is derived from an EMBL/GenBank/DDBJ whole genome shotgun (WGS) entry which is preliminary data.</text>
</comment>
<proteinExistence type="predicted"/>
<evidence type="ECO:0000313" key="4">
    <source>
        <dbReference type="Proteomes" id="UP000076625"/>
    </source>
</evidence>
<evidence type="ECO:0000259" key="2">
    <source>
        <dbReference type="Pfam" id="PF21742"/>
    </source>
</evidence>
<name>A0A161TLJ2_9NEIS</name>
<evidence type="ECO:0000256" key="1">
    <source>
        <dbReference type="SAM" id="Phobius"/>
    </source>
</evidence>
<feature type="transmembrane region" description="Helical" evidence="1">
    <location>
        <begin position="55"/>
        <end position="76"/>
    </location>
</feature>
<dbReference type="InterPro" id="IPR049220">
    <property type="entry name" value="DUF6868"/>
</dbReference>
<dbReference type="EMBL" id="LQQU01000059">
    <property type="protein sequence ID" value="KZE25319.1"/>
    <property type="molecule type" value="Genomic_DNA"/>
</dbReference>
<evidence type="ECO:0000313" key="3">
    <source>
        <dbReference type="EMBL" id="KZE25319.1"/>
    </source>
</evidence>
<gene>
    <name evidence="3" type="ORF">AVW16_03185</name>
</gene>
<dbReference type="OrthoDB" id="5472096at2"/>
<protein>
    <recommendedName>
        <fullName evidence="2">DUF6868 domain-containing protein</fullName>
    </recommendedName>
</protein>
<keyword evidence="1" id="KW-0472">Membrane</keyword>
<dbReference type="STRING" id="1452487.AVW16_03185"/>
<accession>A0A161TLJ2</accession>
<keyword evidence="1" id="KW-1133">Transmembrane helix</keyword>
<feature type="domain" description="DUF6868" evidence="2">
    <location>
        <begin position="1"/>
        <end position="79"/>
    </location>
</feature>
<keyword evidence="4" id="KW-1185">Reference proteome</keyword>
<feature type="transmembrane region" description="Helical" evidence="1">
    <location>
        <begin position="9"/>
        <end position="35"/>
    </location>
</feature>
<dbReference type="RefSeq" id="WP_066614631.1">
    <property type="nucleotide sequence ID" value="NZ_LQQU01000059.1"/>
</dbReference>
<dbReference type="AlphaFoldDB" id="A0A161TLJ2"/>
<dbReference type="Pfam" id="PF21742">
    <property type="entry name" value="DUF6868"/>
    <property type="match status" value="1"/>
</dbReference>
<sequence length="81" mass="9583">MTLETWREFFFWCSVINYGVLVLWFVVFLLTRGWLYQLWERGFGLSLRDSARLNFGGMLLFKIGVLLFNLVPYIVLRLIGG</sequence>
<dbReference type="Proteomes" id="UP000076625">
    <property type="component" value="Unassembled WGS sequence"/>
</dbReference>